<evidence type="ECO:0000259" key="2">
    <source>
        <dbReference type="Pfam" id="PF10099"/>
    </source>
</evidence>
<sequence length="198" mass="20287">MPDHLDPDELAALALGPADPGVPGPSPGDHLRTCARCRTELGHLREVVRTARGITVDDLLVEAPASLWESVAARLAEADAPAPAGAPAEVRRPLVGLAPARTAGGTVHTRDGPAGGRQVVLATTGLPATGGYYAVWLMDRAHRERVALGALRPDGTAALAAPAGVDLAAHPLVDVSEQDHDGDPAHSGRSVLRGDLGH</sequence>
<evidence type="ECO:0000313" key="4">
    <source>
        <dbReference type="Proteomes" id="UP001589718"/>
    </source>
</evidence>
<dbReference type="InterPro" id="IPR018764">
    <property type="entry name" value="RskA_C"/>
</dbReference>
<organism evidence="3 4">
    <name type="scientific">Streptomyces cremeus</name>
    <dbReference type="NCBI Taxonomy" id="66881"/>
    <lineage>
        <taxon>Bacteria</taxon>
        <taxon>Bacillati</taxon>
        <taxon>Actinomycetota</taxon>
        <taxon>Actinomycetes</taxon>
        <taxon>Kitasatosporales</taxon>
        <taxon>Streptomycetaceae</taxon>
        <taxon>Streptomyces</taxon>
    </lineage>
</organism>
<evidence type="ECO:0000313" key="3">
    <source>
        <dbReference type="EMBL" id="MFB9521467.1"/>
    </source>
</evidence>
<comment type="caution">
    <text evidence="3">The sequence shown here is derived from an EMBL/GenBank/DDBJ whole genome shotgun (WGS) entry which is preliminary data.</text>
</comment>
<dbReference type="Proteomes" id="UP001589718">
    <property type="component" value="Unassembled WGS sequence"/>
</dbReference>
<evidence type="ECO:0000256" key="1">
    <source>
        <dbReference type="SAM" id="MobiDB-lite"/>
    </source>
</evidence>
<dbReference type="RefSeq" id="WP_345227334.1">
    <property type="nucleotide sequence ID" value="NZ_BAAAXE010000014.1"/>
</dbReference>
<protein>
    <submittedName>
        <fullName evidence="3">Anti-sigma factor domain-containing protein</fullName>
    </submittedName>
</protein>
<feature type="region of interest" description="Disordered" evidence="1">
    <location>
        <begin position="176"/>
        <end position="198"/>
    </location>
</feature>
<feature type="domain" description="Anti-sigma K factor RskA C-terminal" evidence="2">
    <location>
        <begin position="77"/>
        <end position="188"/>
    </location>
</feature>
<reference evidence="3 4" key="1">
    <citation type="submission" date="2024-09" db="EMBL/GenBank/DDBJ databases">
        <authorList>
            <person name="Sun Q."/>
            <person name="Mori K."/>
        </authorList>
    </citation>
    <scope>NUCLEOTIDE SEQUENCE [LARGE SCALE GENOMIC DNA]</scope>
    <source>
        <strain evidence="3 4">JCM 4362</strain>
    </source>
</reference>
<accession>A0ABV5PE49</accession>
<gene>
    <name evidence="3" type="ORF">ACFFTU_16105</name>
</gene>
<dbReference type="Pfam" id="PF10099">
    <property type="entry name" value="RskA_C"/>
    <property type="match status" value="1"/>
</dbReference>
<feature type="compositionally biased region" description="Basic and acidic residues" evidence="1">
    <location>
        <begin position="177"/>
        <end position="186"/>
    </location>
</feature>
<keyword evidence="4" id="KW-1185">Reference proteome</keyword>
<dbReference type="EMBL" id="JBHMCR010000008">
    <property type="protein sequence ID" value="MFB9521467.1"/>
    <property type="molecule type" value="Genomic_DNA"/>
</dbReference>
<name>A0ABV5PE49_STRCM</name>
<proteinExistence type="predicted"/>